<keyword evidence="13" id="KW-1185">Reference proteome</keyword>
<keyword evidence="3 9" id="KW-0547">Nucleotide-binding</keyword>
<dbReference type="OrthoDB" id="580775at2"/>
<organism evidence="12 13">
    <name type="scientific">Camelimonas lactis</name>
    <dbReference type="NCBI Taxonomy" id="659006"/>
    <lineage>
        <taxon>Bacteria</taxon>
        <taxon>Pseudomonadati</taxon>
        <taxon>Pseudomonadota</taxon>
        <taxon>Alphaproteobacteria</taxon>
        <taxon>Hyphomicrobiales</taxon>
        <taxon>Chelatococcaceae</taxon>
        <taxon>Camelimonas</taxon>
    </lineage>
</organism>
<comment type="pathway">
    <text evidence="4 9">Aromatic compound metabolism; phenylacetate degradation.</text>
</comment>
<dbReference type="Proteomes" id="UP000294881">
    <property type="component" value="Unassembled WGS sequence"/>
</dbReference>
<evidence type="ECO:0000256" key="8">
    <source>
        <dbReference type="ARBA" id="ARBA00075111"/>
    </source>
</evidence>
<dbReference type="CDD" id="cd05913">
    <property type="entry name" value="PaaK"/>
    <property type="match status" value="1"/>
</dbReference>
<sequence>MLLAVSKPGNAFDLDDIETATVDRLRDLQHARMRHIIRHAYENSPPYQRKCMAAGVHPDDFRNLDDLKKFPFSVKQDFRDHYPYGMFAVPLDRVARIHASSGTTGKPAVVGYTANDLATWSGLVARSLRAAGARAGDRVHNAYNYGLFTGGIGSHDGAQALGVTVIPVSGGQTERQVNLLVDLKPTIIMVTPSYLLNIADEFDRQGRSHADIALRVALVGAEPWTEAMRAEINRRLNLQAVDYYGISEIIGPGVACECIETLDGPTLWEDHFYPEIIDPETGEVLPDGQWGELVITTLTKEALPVIRYRTRDITRLLPGTARPMRRLDRFAGRSDDMMIIRGVNVFPSQIEEQILLVPQLGGHFQIEIHREGALDHVTINVELRAGDVSAPAAEVARELGKRIKTMVGISANVNVAPMGAIERSQGKAVRVIDRRKLR</sequence>
<dbReference type="Pfam" id="PF00501">
    <property type="entry name" value="AMP-binding"/>
    <property type="match status" value="1"/>
</dbReference>
<evidence type="ECO:0000256" key="7">
    <source>
        <dbReference type="ARBA" id="ARBA00068695"/>
    </source>
</evidence>
<dbReference type="InterPro" id="IPR045851">
    <property type="entry name" value="AMP-bd_C_sf"/>
</dbReference>
<evidence type="ECO:0000256" key="9">
    <source>
        <dbReference type="PIRNR" id="PIRNR006444"/>
    </source>
</evidence>
<evidence type="ECO:0000313" key="12">
    <source>
        <dbReference type="EMBL" id="TCO06989.1"/>
    </source>
</evidence>
<dbReference type="Gene3D" id="3.30.300.30">
    <property type="match status" value="1"/>
</dbReference>
<dbReference type="FunFam" id="3.40.50.12780:FF:000016">
    <property type="entry name" value="Phenylacetate-coenzyme A ligase"/>
    <property type="match status" value="1"/>
</dbReference>
<dbReference type="GO" id="GO:0047475">
    <property type="term" value="F:phenylacetate-CoA ligase activity"/>
    <property type="evidence" value="ECO:0007669"/>
    <property type="project" value="UniProtKB-EC"/>
</dbReference>
<gene>
    <name evidence="12" type="ORF">EV666_1423</name>
</gene>
<evidence type="ECO:0000256" key="5">
    <source>
        <dbReference type="ARBA" id="ARBA00061566"/>
    </source>
</evidence>
<dbReference type="InterPro" id="IPR011880">
    <property type="entry name" value="PA_CoA_ligase"/>
</dbReference>
<dbReference type="PIRSF" id="PIRSF006444">
    <property type="entry name" value="PaaK"/>
    <property type="match status" value="1"/>
</dbReference>
<proteinExistence type="inferred from homology"/>
<dbReference type="Pfam" id="PF14535">
    <property type="entry name" value="AMP-binding_C_2"/>
    <property type="match status" value="1"/>
</dbReference>
<evidence type="ECO:0000313" key="13">
    <source>
        <dbReference type="Proteomes" id="UP000294881"/>
    </source>
</evidence>
<evidence type="ECO:0000259" key="11">
    <source>
        <dbReference type="Pfam" id="PF14535"/>
    </source>
</evidence>
<comment type="caution">
    <text evidence="12">The sequence shown here is derived from an EMBL/GenBank/DDBJ whole genome shotgun (WGS) entry which is preliminary data.</text>
</comment>
<comment type="subunit">
    <text evidence="1">Monomer.</text>
</comment>
<dbReference type="AlphaFoldDB" id="A0A4R2GI77"/>
<dbReference type="NCBIfam" id="TIGR02155">
    <property type="entry name" value="PA_CoA_ligase"/>
    <property type="match status" value="1"/>
</dbReference>
<dbReference type="UniPathway" id="UPA00930"/>
<dbReference type="Gene3D" id="3.40.50.12780">
    <property type="entry name" value="N-terminal domain of ligase-like"/>
    <property type="match status" value="1"/>
</dbReference>
<evidence type="ECO:0000256" key="3">
    <source>
        <dbReference type="ARBA" id="ARBA00022741"/>
    </source>
</evidence>
<dbReference type="GO" id="GO:0010124">
    <property type="term" value="P:phenylacetate catabolic process"/>
    <property type="evidence" value="ECO:0007669"/>
    <property type="project" value="UniProtKB-UniRule"/>
</dbReference>
<evidence type="ECO:0000259" key="10">
    <source>
        <dbReference type="Pfam" id="PF00501"/>
    </source>
</evidence>
<feature type="domain" description="AMP-dependent ligase C-terminal" evidence="11">
    <location>
        <begin position="342"/>
        <end position="435"/>
    </location>
</feature>
<dbReference type="InterPro" id="IPR049623">
    <property type="entry name" value="PA_CoA_lig_proteobact_actino"/>
</dbReference>
<dbReference type="InterPro" id="IPR042099">
    <property type="entry name" value="ANL_N_sf"/>
</dbReference>
<evidence type="ECO:0000256" key="6">
    <source>
        <dbReference type="ARBA" id="ARBA00066629"/>
    </source>
</evidence>
<dbReference type="RefSeq" id="WP_132011022.1">
    <property type="nucleotide sequence ID" value="NZ_JBHUNN010000002.1"/>
</dbReference>
<comment type="function">
    <text evidence="9">Catalyzes the activation of phenylacetic acid (PA) to phenylacetyl-CoA (PA-CoA).</text>
</comment>
<evidence type="ECO:0000256" key="2">
    <source>
        <dbReference type="ARBA" id="ARBA00022598"/>
    </source>
</evidence>
<keyword evidence="2 9" id="KW-0436">Ligase</keyword>
<dbReference type="InterPro" id="IPR028154">
    <property type="entry name" value="AMP-dep_Lig_C"/>
</dbReference>
<comment type="similarity">
    <text evidence="5 9">Belongs to the phenylacetyl-CoA ligase family.</text>
</comment>
<dbReference type="GO" id="GO:0000166">
    <property type="term" value="F:nucleotide binding"/>
    <property type="evidence" value="ECO:0007669"/>
    <property type="project" value="UniProtKB-KW"/>
</dbReference>
<protein>
    <recommendedName>
        <fullName evidence="7 9">Phenylacetate-coenzyme A ligase</fullName>
        <ecNumber evidence="6 9">6.2.1.30</ecNumber>
    </recommendedName>
    <alternativeName>
        <fullName evidence="8 9">Phenylacetyl-CoA ligase</fullName>
    </alternativeName>
</protein>
<dbReference type="PANTHER" id="PTHR43439:SF1">
    <property type="entry name" value="PHENYLACETATE-COENZYME A LIGASE"/>
    <property type="match status" value="1"/>
</dbReference>
<reference evidence="12 13" key="1">
    <citation type="submission" date="2019-03" db="EMBL/GenBank/DDBJ databases">
        <title>Genomic Encyclopedia of Type Strains, Phase IV (KMG-IV): sequencing the most valuable type-strain genomes for metagenomic binning, comparative biology and taxonomic classification.</title>
        <authorList>
            <person name="Goeker M."/>
        </authorList>
    </citation>
    <scope>NUCLEOTIDE SEQUENCE [LARGE SCALE GENOMIC DNA]</scope>
    <source>
        <strain evidence="12 13">DSM 22958</strain>
    </source>
</reference>
<dbReference type="InterPro" id="IPR000873">
    <property type="entry name" value="AMP-dep_synth/lig_dom"/>
</dbReference>
<dbReference type="PANTHER" id="PTHR43439">
    <property type="entry name" value="PHENYLACETATE-COENZYME A LIGASE"/>
    <property type="match status" value="1"/>
</dbReference>
<dbReference type="EMBL" id="SLWL01000042">
    <property type="protein sequence ID" value="TCO06989.1"/>
    <property type="molecule type" value="Genomic_DNA"/>
</dbReference>
<comment type="catalytic activity">
    <reaction evidence="9">
        <text>2-phenylacetate + ATP + CoA = phenylacetyl-CoA + AMP + diphosphate</text>
        <dbReference type="Rhea" id="RHEA:20956"/>
        <dbReference type="ChEBI" id="CHEBI:18401"/>
        <dbReference type="ChEBI" id="CHEBI:30616"/>
        <dbReference type="ChEBI" id="CHEBI:33019"/>
        <dbReference type="ChEBI" id="CHEBI:57287"/>
        <dbReference type="ChEBI" id="CHEBI:57390"/>
        <dbReference type="ChEBI" id="CHEBI:456215"/>
        <dbReference type="EC" id="6.2.1.30"/>
    </reaction>
</comment>
<evidence type="ECO:0000256" key="4">
    <source>
        <dbReference type="ARBA" id="ARBA00060591"/>
    </source>
</evidence>
<dbReference type="EC" id="6.2.1.30" evidence="6 9"/>
<evidence type="ECO:0000256" key="1">
    <source>
        <dbReference type="ARBA" id="ARBA00011245"/>
    </source>
</evidence>
<dbReference type="InterPro" id="IPR051414">
    <property type="entry name" value="Adenylate-forming_Reductase"/>
</dbReference>
<accession>A0A4R2GI77</accession>
<dbReference type="SUPFAM" id="SSF56801">
    <property type="entry name" value="Acetyl-CoA synthetase-like"/>
    <property type="match status" value="1"/>
</dbReference>
<name>A0A4R2GI77_9HYPH</name>
<feature type="domain" description="AMP-dependent synthetase/ligase" evidence="10">
    <location>
        <begin position="88"/>
        <end position="296"/>
    </location>
</feature>